<dbReference type="Proteomes" id="UP000032141">
    <property type="component" value="Chromosome C7"/>
</dbReference>
<dbReference type="HOGENOM" id="CLU_033858_0_1_1"/>
<evidence type="ECO:0000313" key="3">
    <source>
        <dbReference type="Proteomes" id="UP000032141"/>
    </source>
</evidence>
<reference evidence="2 3" key="1">
    <citation type="journal article" date="2014" name="Genome Biol.">
        <title>Transcriptome and methylome profiling reveals relics of genome dominance in the mesopolyploid Brassica oleracea.</title>
        <authorList>
            <person name="Parkin I.A."/>
            <person name="Koh C."/>
            <person name="Tang H."/>
            <person name="Robinson S.J."/>
            <person name="Kagale S."/>
            <person name="Clarke W.E."/>
            <person name="Town C.D."/>
            <person name="Nixon J."/>
            <person name="Krishnakumar V."/>
            <person name="Bidwell S.L."/>
            <person name="Denoeud F."/>
            <person name="Belcram H."/>
            <person name="Links M.G."/>
            <person name="Just J."/>
            <person name="Clarke C."/>
            <person name="Bender T."/>
            <person name="Huebert T."/>
            <person name="Mason A.S."/>
            <person name="Pires J.C."/>
            <person name="Barker G."/>
            <person name="Moore J."/>
            <person name="Walley P.G."/>
            <person name="Manoli S."/>
            <person name="Batley J."/>
            <person name="Edwards D."/>
            <person name="Nelson M.N."/>
            <person name="Wang X."/>
            <person name="Paterson A.H."/>
            <person name="King G."/>
            <person name="Bancroft I."/>
            <person name="Chalhoub B."/>
            <person name="Sharpe A.G."/>
        </authorList>
    </citation>
    <scope>NUCLEOTIDE SEQUENCE</scope>
    <source>
        <strain evidence="2 3">cv. TO1000</strain>
    </source>
</reference>
<name>A0A0D3D7M8_BRAOL</name>
<reference evidence="2" key="2">
    <citation type="submission" date="2015-03" db="UniProtKB">
        <authorList>
            <consortium name="EnsemblPlants"/>
        </authorList>
    </citation>
    <scope>IDENTIFICATION</scope>
</reference>
<accession>A0A0D3D7M8</accession>
<dbReference type="EnsemblPlants" id="Bo7g059970.1">
    <property type="protein sequence ID" value="Bo7g059970.1"/>
    <property type="gene ID" value="Bo7g059970"/>
</dbReference>
<evidence type="ECO:0000313" key="2">
    <source>
        <dbReference type="EnsemblPlants" id="Bo7g059970.1"/>
    </source>
</evidence>
<sequence>MVRKNKFTSHYREMFGKPGSRTCASSSSAPSSSVPETVPDSQSSPRVSQSPPFGAPPVPPYVAPPVPRFDVPSSDGGWDSSRFESAAECSLCYVHCRGSSRSARQRRFTSLRPRPTGRNFVMIKGYFSDAHPNWKSTPYHVRKTWFKMLAQKYHWSIGVNERVKKAFVGKAKVPNSCSASRLTKDEHRNGPMLHSTGQKPHAGVRLEMVVPKKKGHTFGIDSVNDVRRATSSYGQRRDDEITQLRSELDSTWSAFTAHMSSVDGFLDDLAARNPQFETILAEMRRQNPIPEPPRTQ</sequence>
<feature type="region of interest" description="Disordered" evidence="1">
    <location>
        <begin position="178"/>
        <end position="200"/>
    </location>
</feature>
<evidence type="ECO:0000256" key="1">
    <source>
        <dbReference type="SAM" id="MobiDB-lite"/>
    </source>
</evidence>
<proteinExistence type="predicted"/>
<organism evidence="2 3">
    <name type="scientific">Brassica oleracea var. oleracea</name>
    <dbReference type="NCBI Taxonomy" id="109376"/>
    <lineage>
        <taxon>Eukaryota</taxon>
        <taxon>Viridiplantae</taxon>
        <taxon>Streptophyta</taxon>
        <taxon>Embryophyta</taxon>
        <taxon>Tracheophyta</taxon>
        <taxon>Spermatophyta</taxon>
        <taxon>Magnoliopsida</taxon>
        <taxon>eudicotyledons</taxon>
        <taxon>Gunneridae</taxon>
        <taxon>Pentapetalae</taxon>
        <taxon>rosids</taxon>
        <taxon>malvids</taxon>
        <taxon>Brassicales</taxon>
        <taxon>Brassicaceae</taxon>
        <taxon>Brassiceae</taxon>
        <taxon>Brassica</taxon>
    </lineage>
</organism>
<feature type="compositionally biased region" description="Low complexity" evidence="1">
    <location>
        <begin position="24"/>
        <end position="52"/>
    </location>
</feature>
<keyword evidence="3" id="KW-1185">Reference proteome</keyword>
<protein>
    <submittedName>
        <fullName evidence="2">Uncharacterized protein</fullName>
    </submittedName>
</protein>
<feature type="region of interest" description="Disordered" evidence="1">
    <location>
        <begin position="1"/>
        <end position="59"/>
    </location>
</feature>
<dbReference type="Gramene" id="Bo7g059970.1">
    <property type="protein sequence ID" value="Bo7g059970.1"/>
    <property type="gene ID" value="Bo7g059970"/>
</dbReference>
<dbReference type="AlphaFoldDB" id="A0A0D3D7M8"/>